<dbReference type="GO" id="GO:0030416">
    <property type="term" value="P:methylamine metabolic process"/>
    <property type="evidence" value="ECO:0007669"/>
    <property type="project" value="InterPro"/>
</dbReference>
<sequence length="187" mass="18480">MTPALLAACALVLLASAGAHLRRPRALASGMAAHGVLPAGVRTPLAWLVMTTEAVLGVVGLVAALVGPRWLAALAGAAMAVLFGLMAAYVHVAHRRSAGAVPCACGIGEAPLGPWVTLRAALLAGLAAVAGGVAAFSSGAWGFAGRPWDELVVLACAAVTLAVSTALLPVARTTPTGLTLVTRGGVR</sequence>
<keyword evidence="3 5" id="KW-1133">Transmembrane helix</keyword>
<feature type="transmembrane region" description="Helical" evidence="5">
    <location>
        <begin position="45"/>
        <end position="66"/>
    </location>
</feature>
<evidence type="ECO:0000256" key="2">
    <source>
        <dbReference type="ARBA" id="ARBA00022692"/>
    </source>
</evidence>
<evidence type="ECO:0000256" key="3">
    <source>
        <dbReference type="ARBA" id="ARBA00022989"/>
    </source>
</evidence>
<comment type="subcellular location">
    <subcellularLocation>
        <location evidence="1">Membrane</location>
        <topology evidence="1">Multi-pass membrane protein</topology>
    </subcellularLocation>
</comment>
<organism evidence="7 8">
    <name type="scientific">Propioniciclava sinopodophylli</name>
    <dbReference type="NCBI Taxonomy" id="1837344"/>
    <lineage>
        <taxon>Bacteria</taxon>
        <taxon>Bacillati</taxon>
        <taxon>Actinomycetota</taxon>
        <taxon>Actinomycetes</taxon>
        <taxon>Propionibacteriales</taxon>
        <taxon>Propionibacteriaceae</taxon>
        <taxon>Propioniciclava</taxon>
    </lineage>
</organism>
<reference evidence="7 8" key="1">
    <citation type="submission" date="2019-01" db="EMBL/GenBank/DDBJ databases">
        <title>Lactibacter flavus gen. nov., sp. nov., a novel bacterium of the family Propionibacteriaceae isolated from raw milk and dairy products.</title>
        <authorList>
            <person name="Huptas C."/>
            <person name="Wenning M."/>
            <person name="Breitenwieser F."/>
            <person name="Doll E."/>
            <person name="Von Neubeck M."/>
            <person name="Busse H.-J."/>
            <person name="Scherer S."/>
        </authorList>
    </citation>
    <scope>NUCLEOTIDE SEQUENCE [LARGE SCALE GENOMIC DNA]</scope>
    <source>
        <strain evidence="7 8">KCTC 33808</strain>
    </source>
</reference>
<evidence type="ECO:0000256" key="1">
    <source>
        <dbReference type="ARBA" id="ARBA00004141"/>
    </source>
</evidence>
<keyword evidence="2 5" id="KW-0812">Transmembrane</keyword>
<gene>
    <name evidence="7" type="ORF">ET989_01360</name>
</gene>
<evidence type="ECO:0000259" key="6">
    <source>
        <dbReference type="Pfam" id="PF07291"/>
    </source>
</evidence>
<dbReference type="AlphaFoldDB" id="A0A4Q9KH24"/>
<dbReference type="GO" id="GO:0016020">
    <property type="term" value="C:membrane"/>
    <property type="evidence" value="ECO:0007669"/>
    <property type="project" value="UniProtKB-SubCell"/>
</dbReference>
<name>A0A4Q9KH24_9ACTN</name>
<evidence type="ECO:0000313" key="8">
    <source>
        <dbReference type="Proteomes" id="UP000292373"/>
    </source>
</evidence>
<feature type="domain" description="Methylamine utilisation protein MauE" evidence="6">
    <location>
        <begin position="7"/>
        <end position="130"/>
    </location>
</feature>
<feature type="transmembrane region" description="Helical" evidence="5">
    <location>
        <begin position="120"/>
        <end position="144"/>
    </location>
</feature>
<dbReference type="InterPro" id="IPR009908">
    <property type="entry name" value="Methylamine_util_MauE"/>
</dbReference>
<dbReference type="Proteomes" id="UP000292373">
    <property type="component" value="Unassembled WGS sequence"/>
</dbReference>
<accession>A0A4Q9KH24</accession>
<feature type="transmembrane region" description="Helical" evidence="5">
    <location>
        <begin position="151"/>
        <end position="171"/>
    </location>
</feature>
<protein>
    <recommendedName>
        <fullName evidence="6">Methylamine utilisation protein MauE domain-containing protein</fullName>
    </recommendedName>
</protein>
<proteinExistence type="predicted"/>
<dbReference type="RefSeq" id="WP_131166753.1">
    <property type="nucleotide sequence ID" value="NZ_SDMQ01000001.1"/>
</dbReference>
<dbReference type="EMBL" id="SDMQ01000001">
    <property type="protein sequence ID" value="TBT88625.1"/>
    <property type="molecule type" value="Genomic_DNA"/>
</dbReference>
<feature type="transmembrane region" description="Helical" evidence="5">
    <location>
        <begin position="73"/>
        <end position="92"/>
    </location>
</feature>
<keyword evidence="8" id="KW-1185">Reference proteome</keyword>
<evidence type="ECO:0000313" key="7">
    <source>
        <dbReference type="EMBL" id="TBT88625.1"/>
    </source>
</evidence>
<keyword evidence="4 5" id="KW-0472">Membrane</keyword>
<dbReference type="Pfam" id="PF07291">
    <property type="entry name" value="MauE"/>
    <property type="match status" value="1"/>
</dbReference>
<comment type="caution">
    <text evidence="7">The sequence shown here is derived from an EMBL/GenBank/DDBJ whole genome shotgun (WGS) entry which is preliminary data.</text>
</comment>
<evidence type="ECO:0000256" key="4">
    <source>
        <dbReference type="ARBA" id="ARBA00023136"/>
    </source>
</evidence>
<evidence type="ECO:0000256" key="5">
    <source>
        <dbReference type="SAM" id="Phobius"/>
    </source>
</evidence>